<accession>A0ABT7AS01</accession>
<evidence type="ECO:0000313" key="1">
    <source>
        <dbReference type="EMBL" id="MDJ1169681.1"/>
    </source>
</evidence>
<evidence type="ECO:0000313" key="2">
    <source>
        <dbReference type="Proteomes" id="UP001235303"/>
    </source>
</evidence>
<keyword evidence="2" id="KW-1185">Reference proteome</keyword>
<protein>
    <recommendedName>
        <fullName evidence="3">Ribbon-helix-helix protein CopG domain-containing protein</fullName>
    </recommendedName>
</protein>
<organism evidence="1 2">
    <name type="scientific">Roseofilum acuticapitatum BLCC-M154</name>
    <dbReference type="NCBI Taxonomy" id="3022444"/>
    <lineage>
        <taxon>Bacteria</taxon>
        <taxon>Bacillati</taxon>
        <taxon>Cyanobacteriota</taxon>
        <taxon>Cyanophyceae</taxon>
        <taxon>Desertifilales</taxon>
        <taxon>Desertifilaceae</taxon>
        <taxon>Roseofilum</taxon>
        <taxon>Roseofilum acuticapitatum</taxon>
    </lineage>
</organism>
<sequence length="70" mass="8201">MSEDNEMARRNNPDYPQVCGRVHRSVVEEMKIECIRSGINQSEALEKALRLWLSVENSRKKEEESDRHAD</sequence>
<reference evidence="1 2" key="1">
    <citation type="submission" date="2023-01" db="EMBL/GenBank/DDBJ databases">
        <title>Novel diversity within Roseofilum (Cyanobacteria; Desertifilaceae) from marine benthic mats with descriptions of four novel species.</title>
        <authorList>
            <person name="Wang Y."/>
            <person name="Berthold D.E."/>
            <person name="Hu J."/>
            <person name="Lefler F.W."/>
            <person name="Laughinghouse H.D. IV."/>
        </authorList>
    </citation>
    <scope>NUCLEOTIDE SEQUENCE [LARGE SCALE GENOMIC DNA]</scope>
    <source>
        <strain evidence="1 2">BLCC-M154</strain>
    </source>
</reference>
<gene>
    <name evidence="1" type="ORF">PMG71_09605</name>
</gene>
<evidence type="ECO:0008006" key="3">
    <source>
        <dbReference type="Google" id="ProtNLM"/>
    </source>
</evidence>
<dbReference type="Proteomes" id="UP001235303">
    <property type="component" value="Unassembled WGS sequence"/>
</dbReference>
<name>A0ABT7AS01_9CYAN</name>
<comment type="caution">
    <text evidence="1">The sequence shown here is derived from an EMBL/GenBank/DDBJ whole genome shotgun (WGS) entry which is preliminary data.</text>
</comment>
<dbReference type="RefSeq" id="WP_283753438.1">
    <property type="nucleotide sequence ID" value="NZ_JAQOSP010000065.1"/>
</dbReference>
<proteinExistence type="predicted"/>
<dbReference type="EMBL" id="JAQOSP010000065">
    <property type="protein sequence ID" value="MDJ1169681.1"/>
    <property type="molecule type" value="Genomic_DNA"/>
</dbReference>